<dbReference type="GO" id="GO:0005777">
    <property type="term" value="C:peroxisome"/>
    <property type="evidence" value="ECO:0007669"/>
    <property type="project" value="InterPro"/>
</dbReference>
<dbReference type="MEROPS" id="S01.501"/>
<dbReference type="HOGENOM" id="CLU_027990_0_0_1"/>
<dbReference type="Proteomes" id="UP000007015">
    <property type="component" value="Chromosome 5"/>
</dbReference>
<name>B8AZK0_ORYSI</name>
<dbReference type="SUPFAM" id="SSF50494">
    <property type="entry name" value="Trypsin-like serine proteases"/>
    <property type="match status" value="2"/>
</dbReference>
<reference evidence="1 2" key="1">
    <citation type="journal article" date="2005" name="PLoS Biol.">
        <title>The genomes of Oryza sativa: a history of duplications.</title>
        <authorList>
            <person name="Yu J."/>
            <person name="Wang J."/>
            <person name="Lin W."/>
            <person name="Li S."/>
            <person name="Li H."/>
            <person name="Zhou J."/>
            <person name="Ni P."/>
            <person name="Dong W."/>
            <person name="Hu S."/>
            <person name="Zeng C."/>
            <person name="Zhang J."/>
            <person name="Zhang Y."/>
            <person name="Li R."/>
            <person name="Xu Z."/>
            <person name="Li S."/>
            <person name="Li X."/>
            <person name="Zheng H."/>
            <person name="Cong L."/>
            <person name="Lin L."/>
            <person name="Yin J."/>
            <person name="Geng J."/>
            <person name="Li G."/>
            <person name="Shi J."/>
            <person name="Liu J."/>
            <person name="Lv H."/>
            <person name="Li J."/>
            <person name="Wang J."/>
            <person name="Deng Y."/>
            <person name="Ran L."/>
            <person name="Shi X."/>
            <person name="Wang X."/>
            <person name="Wu Q."/>
            <person name="Li C."/>
            <person name="Ren X."/>
            <person name="Wang J."/>
            <person name="Wang X."/>
            <person name="Li D."/>
            <person name="Liu D."/>
            <person name="Zhang X."/>
            <person name="Ji Z."/>
            <person name="Zhao W."/>
            <person name="Sun Y."/>
            <person name="Zhang Z."/>
            <person name="Bao J."/>
            <person name="Han Y."/>
            <person name="Dong L."/>
            <person name="Ji J."/>
            <person name="Chen P."/>
            <person name="Wu S."/>
            <person name="Liu J."/>
            <person name="Xiao Y."/>
            <person name="Bu D."/>
            <person name="Tan J."/>
            <person name="Yang L."/>
            <person name="Ye C."/>
            <person name="Zhang J."/>
            <person name="Xu J."/>
            <person name="Zhou Y."/>
            <person name="Yu Y."/>
            <person name="Zhang B."/>
            <person name="Zhuang S."/>
            <person name="Wei H."/>
            <person name="Liu B."/>
            <person name="Lei M."/>
            <person name="Yu H."/>
            <person name="Li Y."/>
            <person name="Xu H."/>
            <person name="Wei S."/>
            <person name="He X."/>
            <person name="Fang L."/>
            <person name="Zhang Z."/>
            <person name="Zhang Y."/>
            <person name="Huang X."/>
            <person name="Su Z."/>
            <person name="Tong W."/>
            <person name="Li J."/>
            <person name="Tong Z."/>
            <person name="Li S."/>
            <person name="Ye J."/>
            <person name="Wang L."/>
            <person name="Fang L."/>
            <person name="Lei T."/>
            <person name="Chen C."/>
            <person name="Chen H."/>
            <person name="Xu Z."/>
            <person name="Li H."/>
            <person name="Huang H."/>
            <person name="Zhang F."/>
            <person name="Xu H."/>
            <person name="Li N."/>
            <person name="Zhao C."/>
            <person name="Li S."/>
            <person name="Dong L."/>
            <person name="Huang Y."/>
            <person name="Li L."/>
            <person name="Xi Y."/>
            <person name="Qi Q."/>
            <person name="Li W."/>
            <person name="Zhang B."/>
            <person name="Hu W."/>
            <person name="Zhang Y."/>
            <person name="Tian X."/>
            <person name="Jiao Y."/>
            <person name="Liang X."/>
            <person name="Jin J."/>
            <person name="Gao L."/>
            <person name="Zheng W."/>
            <person name="Hao B."/>
            <person name="Liu S."/>
            <person name="Wang W."/>
            <person name="Yuan L."/>
            <person name="Cao M."/>
            <person name="McDermott J."/>
            <person name="Samudrala R."/>
            <person name="Wang J."/>
            <person name="Wong G.K."/>
            <person name="Yang H."/>
        </authorList>
    </citation>
    <scope>NUCLEOTIDE SEQUENCE [LARGE SCALE GENOMIC DNA]</scope>
    <source>
        <strain evidence="2">cv. 93-11</strain>
    </source>
</reference>
<proteinExistence type="predicted"/>
<evidence type="ECO:0000313" key="1">
    <source>
        <dbReference type="EMBL" id="EEC79463.1"/>
    </source>
</evidence>
<dbReference type="Gene3D" id="2.40.10.10">
    <property type="entry name" value="Trypsin-like serine proteases"/>
    <property type="match status" value="3"/>
</dbReference>
<dbReference type="Gramene" id="BGIOSGA017794-TA">
    <property type="protein sequence ID" value="BGIOSGA017794-PA"/>
    <property type="gene ID" value="BGIOSGA017794"/>
</dbReference>
<dbReference type="InterPro" id="IPR039245">
    <property type="entry name" value="TYSND1/DEG15"/>
</dbReference>
<dbReference type="FunFam" id="2.40.10.10:FF:000074">
    <property type="entry name" value="glyoxysomal processing protease, glyoxysomal-like"/>
    <property type="match status" value="1"/>
</dbReference>
<dbReference type="GO" id="GO:0004252">
    <property type="term" value="F:serine-type endopeptidase activity"/>
    <property type="evidence" value="ECO:0007669"/>
    <property type="project" value="InterPro"/>
</dbReference>
<sequence>MAPREVAAAARGFSAMARIVGPDPKAVKMRRHAFHLHQSGSTTLSASALLLPPGSLAEPPPLLDRICAAHGHAGGVALTSASLVEPFLVEEQRNSPSQELQPRLVPEAHLDVLVEHEESRNIGGGKTGAPRWLSARLLAILYFSQQDSTVGLLVVDVQASADSVLSLLQHEGSLIRSSSWDVCWSLADVNQKQVDNDARYSLECNRKNAYAESTEPPMLAKSATRIAILGVSNLNSSNTRCINVSLMQQRGDSLLIMGSPFGILSPVHFFNSISVGVVANCLPPGTARSSLLMADVHCLPGMEGAPVFDKNSCLVGMLMKPLRQRGSSTEVQLVITWDAICNAWNSDKLERIGHPPSELVDDKSSDCKYKESCVADKHRRFVPNSANNLNQYDVSPSLTEAISSVVLVTVSETSWASGIILNKNGLIMTNAHLLEPWRFGRTSPLGLQNKIASFSEHICGGENNLLQPQQCKVSNEDAVKHELSLFNFGLKKDRAISVRLDHGERKTWCNASVVFISKGPLDVALLQMEKTPIELCAIRPEFVCPTAGSSVYVVGHGLLGPRSGLSSSLSSGVVSKIVKIPSTQHSQLSSVVEVNNMDIPVMLQTTAAVHPGASGGVLLDSLGRMVGLITSNAKHGGGSTIPHLNFSIPCKSLEMVFKYSAKGDFKILEQLDKPNEVLSSVWALAPTSSPFFSTSPENGRGGKVLEFSKFLADKQEGLKSIKDIEAFLRDRIPSKI</sequence>
<dbReference type="PROSITE" id="PS00087">
    <property type="entry name" value="SOD_CU_ZN_1"/>
    <property type="match status" value="1"/>
</dbReference>
<dbReference type="EMBL" id="CM000130">
    <property type="protein sequence ID" value="EEC79463.1"/>
    <property type="molecule type" value="Genomic_DNA"/>
</dbReference>
<dbReference type="AlphaFoldDB" id="B8AZK0"/>
<dbReference type="InterPro" id="IPR009003">
    <property type="entry name" value="Peptidase_S1_PA"/>
</dbReference>
<protein>
    <submittedName>
        <fullName evidence="1">Uncharacterized protein</fullName>
    </submittedName>
</protein>
<dbReference type="Pfam" id="PF13365">
    <property type="entry name" value="Trypsin_2"/>
    <property type="match status" value="1"/>
</dbReference>
<keyword evidence="2" id="KW-1185">Reference proteome</keyword>
<dbReference type="STRING" id="39946.B8AZK0"/>
<dbReference type="GO" id="GO:0016485">
    <property type="term" value="P:protein processing"/>
    <property type="evidence" value="ECO:0007669"/>
    <property type="project" value="InterPro"/>
</dbReference>
<dbReference type="PANTHER" id="PTHR21004:SF0">
    <property type="entry name" value="PEROXISOMAL LEADER PEPTIDE-PROCESSING PROTEASE"/>
    <property type="match status" value="1"/>
</dbReference>
<dbReference type="PANTHER" id="PTHR21004">
    <property type="entry name" value="SERINE PROTEASE-RELATED"/>
    <property type="match status" value="1"/>
</dbReference>
<evidence type="ECO:0000313" key="2">
    <source>
        <dbReference type="Proteomes" id="UP000007015"/>
    </source>
</evidence>
<dbReference type="InterPro" id="IPR043504">
    <property type="entry name" value="Peptidase_S1_PA_chymotrypsin"/>
</dbReference>
<gene>
    <name evidence="1" type="ORF">OsI_20473</name>
</gene>
<dbReference type="InterPro" id="IPR018152">
    <property type="entry name" value="SOD_Cu/Zn_BS"/>
</dbReference>
<dbReference type="FunFam" id="2.40.10.10:FF:000096">
    <property type="entry name" value="Glyoxysomal processing protease glyoxysomal"/>
    <property type="match status" value="1"/>
</dbReference>
<dbReference type="OMA" id="IELCAIR"/>
<organism evidence="1 2">
    <name type="scientific">Oryza sativa subsp. indica</name>
    <name type="common">Rice</name>
    <dbReference type="NCBI Taxonomy" id="39946"/>
    <lineage>
        <taxon>Eukaryota</taxon>
        <taxon>Viridiplantae</taxon>
        <taxon>Streptophyta</taxon>
        <taxon>Embryophyta</taxon>
        <taxon>Tracheophyta</taxon>
        <taxon>Spermatophyta</taxon>
        <taxon>Magnoliopsida</taxon>
        <taxon>Liliopsida</taxon>
        <taxon>Poales</taxon>
        <taxon>Poaceae</taxon>
        <taxon>BOP clade</taxon>
        <taxon>Oryzoideae</taxon>
        <taxon>Oryzeae</taxon>
        <taxon>Oryzinae</taxon>
        <taxon>Oryza</taxon>
        <taxon>Oryza sativa</taxon>
    </lineage>
</organism>
<accession>B8AZK0</accession>